<accession>B8C4X5</accession>
<dbReference type="eggNOG" id="ENOG502RVQ0">
    <property type="taxonomic scope" value="Eukaryota"/>
</dbReference>
<feature type="compositionally biased region" description="Basic residues" evidence="1">
    <location>
        <begin position="1"/>
        <end position="10"/>
    </location>
</feature>
<feature type="compositionally biased region" description="Polar residues" evidence="1">
    <location>
        <begin position="61"/>
        <end position="72"/>
    </location>
</feature>
<evidence type="ECO:0000256" key="1">
    <source>
        <dbReference type="SAM" id="MobiDB-lite"/>
    </source>
</evidence>
<name>B8C4X5_THAPS</name>
<organism evidence="2 3">
    <name type="scientific">Thalassiosira pseudonana</name>
    <name type="common">Marine diatom</name>
    <name type="synonym">Cyclotella nana</name>
    <dbReference type="NCBI Taxonomy" id="35128"/>
    <lineage>
        <taxon>Eukaryota</taxon>
        <taxon>Sar</taxon>
        <taxon>Stramenopiles</taxon>
        <taxon>Ochrophyta</taxon>
        <taxon>Bacillariophyta</taxon>
        <taxon>Coscinodiscophyceae</taxon>
        <taxon>Thalassiosirophycidae</taxon>
        <taxon>Thalassiosirales</taxon>
        <taxon>Thalassiosiraceae</taxon>
        <taxon>Thalassiosira</taxon>
    </lineage>
</organism>
<proteinExistence type="predicted"/>
<feature type="compositionally biased region" description="Low complexity" evidence="1">
    <location>
        <begin position="47"/>
        <end position="59"/>
    </location>
</feature>
<reference evidence="2 3" key="1">
    <citation type="journal article" date="2004" name="Science">
        <title>The genome of the diatom Thalassiosira pseudonana: ecology, evolution, and metabolism.</title>
        <authorList>
            <person name="Armbrust E.V."/>
            <person name="Berges J.A."/>
            <person name="Bowler C."/>
            <person name="Green B.R."/>
            <person name="Martinez D."/>
            <person name="Putnam N.H."/>
            <person name="Zhou S."/>
            <person name="Allen A.E."/>
            <person name="Apt K.E."/>
            <person name="Bechner M."/>
            <person name="Brzezinski M.A."/>
            <person name="Chaal B.K."/>
            <person name="Chiovitti A."/>
            <person name="Davis A.K."/>
            <person name="Demarest M.S."/>
            <person name="Detter J.C."/>
            <person name="Glavina T."/>
            <person name="Goodstein D."/>
            <person name="Hadi M.Z."/>
            <person name="Hellsten U."/>
            <person name="Hildebrand M."/>
            <person name="Jenkins B.D."/>
            <person name="Jurka J."/>
            <person name="Kapitonov V.V."/>
            <person name="Kroger N."/>
            <person name="Lau W.W."/>
            <person name="Lane T.W."/>
            <person name="Larimer F.W."/>
            <person name="Lippmeier J.C."/>
            <person name="Lucas S."/>
            <person name="Medina M."/>
            <person name="Montsant A."/>
            <person name="Obornik M."/>
            <person name="Parker M.S."/>
            <person name="Palenik B."/>
            <person name="Pazour G.J."/>
            <person name="Richardson P.M."/>
            <person name="Rynearson T.A."/>
            <person name="Saito M.A."/>
            <person name="Schwartz D.C."/>
            <person name="Thamatrakoln K."/>
            <person name="Valentin K."/>
            <person name="Vardi A."/>
            <person name="Wilkerson F.P."/>
            <person name="Rokhsar D.S."/>
        </authorList>
    </citation>
    <scope>NUCLEOTIDE SEQUENCE [LARGE SCALE GENOMIC DNA]</scope>
    <source>
        <strain evidence="2 3">CCMP1335</strain>
    </source>
</reference>
<feature type="region of interest" description="Disordered" evidence="1">
    <location>
        <begin position="1"/>
        <end position="35"/>
    </location>
</feature>
<dbReference type="AlphaFoldDB" id="B8C4X5"/>
<dbReference type="KEGG" id="tps:THAPSDRAFT_22954"/>
<dbReference type="HOGENOM" id="CLU_777292_0_0_1"/>
<feature type="region of interest" description="Disordered" evidence="1">
    <location>
        <begin position="47"/>
        <end position="74"/>
    </location>
</feature>
<sequence length="357" mass="39380">MHPFHLSRKRPLVDSATLNASSPSSDAKRPRATVDLSSLRPNSILSTALSSSPPSLKASFEASSFSPNSESTVPLDLHQQPTINSVNNDINNSNEYQSAIQAARAYLAHAQSSAHISQKSLQCAQREYIRCANEVTKAEVFVKGVENRWGVIDVDELEDESVASVGGIRNVVSEDCSESNEVDDGIASTSSNNIHQQAMNQHARQFAIANAGEAMVNGTYHLCTSTTAYLSTQSPIYIHSSGPFLLHNQYHDVCIFQKHGYGDKFRWCIGLVPCALNNNDMDGSDEDGEDGECKEWNFALSYNYYWAEVPTSQSNKDITSLSSTVRNLDWGVCHGVRPVPTVQEVGEGVRTWWQFWK</sequence>
<dbReference type="RefSeq" id="XP_002291300.1">
    <property type="nucleotide sequence ID" value="XM_002291264.1"/>
</dbReference>
<dbReference type="Proteomes" id="UP000001449">
    <property type="component" value="Chromosome 6"/>
</dbReference>
<feature type="compositionally biased region" description="Polar residues" evidence="1">
    <location>
        <begin position="16"/>
        <end position="25"/>
    </location>
</feature>
<dbReference type="OMA" id="YIRCANE"/>
<protein>
    <submittedName>
        <fullName evidence="2">Uncharacterized protein</fullName>
    </submittedName>
</protein>
<dbReference type="InParanoid" id="B8C4X5"/>
<dbReference type="GeneID" id="7448365"/>
<evidence type="ECO:0000313" key="3">
    <source>
        <dbReference type="Proteomes" id="UP000001449"/>
    </source>
</evidence>
<dbReference type="PaxDb" id="35128-Thaps22954"/>
<keyword evidence="3" id="KW-1185">Reference proteome</keyword>
<gene>
    <name evidence="2" type="ORF">THAPSDRAFT_22954</name>
</gene>
<evidence type="ECO:0000313" key="2">
    <source>
        <dbReference type="EMBL" id="EED91407.1"/>
    </source>
</evidence>
<dbReference type="EMBL" id="CM000643">
    <property type="protein sequence ID" value="EED91407.1"/>
    <property type="molecule type" value="Genomic_DNA"/>
</dbReference>
<reference evidence="2 3" key="2">
    <citation type="journal article" date="2008" name="Nature">
        <title>The Phaeodactylum genome reveals the evolutionary history of diatom genomes.</title>
        <authorList>
            <person name="Bowler C."/>
            <person name="Allen A.E."/>
            <person name="Badger J.H."/>
            <person name="Grimwood J."/>
            <person name="Jabbari K."/>
            <person name="Kuo A."/>
            <person name="Maheswari U."/>
            <person name="Martens C."/>
            <person name="Maumus F."/>
            <person name="Otillar R.P."/>
            <person name="Rayko E."/>
            <person name="Salamov A."/>
            <person name="Vandepoele K."/>
            <person name="Beszteri B."/>
            <person name="Gruber A."/>
            <person name="Heijde M."/>
            <person name="Katinka M."/>
            <person name="Mock T."/>
            <person name="Valentin K."/>
            <person name="Verret F."/>
            <person name="Berges J.A."/>
            <person name="Brownlee C."/>
            <person name="Cadoret J.P."/>
            <person name="Chiovitti A."/>
            <person name="Choi C.J."/>
            <person name="Coesel S."/>
            <person name="De Martino A."/>
            <person name="Detter J.C."/>
            <person name="Durkin C."/>
            <person name="Falciatore A."/>
            <person name="Fournet J."/>
            <person name="Haruta M."/>
            <person name="Huysman M.J."/>
            <person name="Jenkins B.D."/>
            <person name="Jiroutova K."/>
            <person name="Jorgensen R.E."/>
            <person name="Joubert Y."/>
            <person name="Kaplan A."/>
            <person name="Kroger N."/>
            <person name="Kroth P.G."/>
            <person name="La Roche J."/>
            <person name="Lindquist E."/>
            <person name="Lommer M."/>
            <person name="Martin-Jezequel V."/>
            <person name="Lopez P.J."/>
            <person name="Lucas S."/>
            <person name="Mangogna M."/>
            <person name="McGinnis K."/>
            <person name="Medlin L.K."/>
            <person name="Montsant A."/>
            <person name="Oudot-Le Secq M.P."/>
            <person name="Napoli C."/>
            <person name="Obornik M."/>
            <person name="Parker M.S."/>
            <person name="Petit J.L."/>
            <person name="Porcel B.M."/>
            <person name="Poulsen N."/>
            <person name="Robison M."/>
            <person name="Rychlewski L."/>
            <person name="Rynearson T.A."/>
            <person name="Schmutz J."/>
            <person name="Shapiro H."/>
            <person name="Siaut M."/>
            <person name="Stanley M."/>
            <person name="Sussman M.R."/>
            <person name="Taylor A.R."/>
            <person name="Vardi A."/>
            <person name="von Dassow P."/>
            <person name="Vyverman W."/>
            <person name="Willis A."/>
            <person name="Wyrwicz L.S."/>
            <person name="Rokhsar D.S."/>
            <person name="Weissenbach J."/>
            <person name="Armbrust E.V."/>
            <person name="Green B.R."/>
            <person name="Van de Peer Y."/>
            <person name="Grigoriev I.V."/>
        </authorList>
    </citation>
    <scope>NUCLEOTIDE SEQUENCE [LARGE SCALE GENOMIC DNA]</scope>
    <source>
        <strain evidence="2 3">CCMP1335</strain>
    </source>
</reference>